<name>A0A0F9CC80_9ZZZZ</name>
<dbReference type="EMBL" id="LAZR01045005">
    <property type="protein sequence ID" value="KKL00896.1"/>
    <property type="molecule type" value="Genomic_DNA"/>
</dbReference>
<evidence type="ECO:0000313" key="1">
    <source>
        <dbReference type="EMBL" id="KKL00896.1"/>
    </source>
</evidence>
<accession>A0A0F9CC80</accession>
<comment type="caution">
    <text evidence="1">The sequence shown here is derived from an EMBL/GenBank/DDBJ whole genome shotgun (WGS) entry which is preliminary data.</text>
</comment>
<reference evidence="1" key="1">
    <citation type="journal article" date="2015" name="Nature">
        <title>Complex archaea that bridge the gap between prokaryotes and eukaryotes.</title>
        <authorList>
            <person name="Spang A."/>
            <person name="Saw J.H."/>
            <person name="Jorgensen S.L."/>
            <person name="Zaremba-Niedzwiedzka K."/>
            <person name="Martijn J."/>
            <person name="Lind A.E."/>
            <person name="van Eijk R."/>
            <person name="Schleper C."/>
            <person name="Guy L."/>
            <person name="Ettema T.J."/>
        </authorList>
    </citation>
    <scope>NUCLEOTIDE SEQUENCE</scope>
</reference>
<proteinExistence type="predicted"/>
<dbReference type="AlphaFoldDB" id="A0A0F9CC80"/>
<protein>
    <submittedName>
        <fullName evidence="1">Uncharacterized protein</fullName>
    </submittedName>
</protein>
<sequence>MSNTPEKRIEEIESLVKGIQEMFHGWYKVHDVNEQQDLMIYNATITSPLTAMLKNLRTSHHQATLEGIREEEQLRGAGKMLNCLWYNSSNVRDMSERVEKELVYYFGKNWSKYC</sequence>
<organism evidence="1">
    <name type="scientific">marine sediment metagenome</name>
    <dbReference type="NCBI Taxonomy" id="412755"/>
    <lineage>
        <taxon>unclassified sequences</taxon>
        <taxon>metagenomes</taxon>
        <taxon>ecological metagenomes</taxon>
    </lineage>
</organism>
<gene>
    <name evidence="1" type="ORF">LCGC14_2628020</name>
</gene>